<feature type="compositionally biased region" description="Pro residues" evidence="17">
    <location>
        <begin position="209"/>
        <end position="222"/>
    </location>
</feature>
<dbReference type="GO" id="GO:0003964">
    <property type="term" value="F:RNA-directed DNA polymerase activity"/>
    <property type="evidence" value="ECO:0007669"/>
    <property type="project" value="UniProtKB-KW"/>
</dbReference>
<keyword evidence="1" id="KW-0645">Protease</keyword>
<dbReference type="GO" id="GO:0008270">
    <property type="term" value="F:zinc ion binding"/>
    <property type="evidence" value="ECO:0007669"/>
    <property type="project" value="UniProtKB-KW"/>
</dbReference>
<dbReference type="Gene3D" id="2.40.70.10">
    <property type="entry name" value="Acid Proteases"/>
    <property type="match status" value="2"/>
</dbReference>
<dbReference type="InterPro" id="IPR041577">
    <property type="entry name" value="RT_RNaseH_2"/>
</dbReference>
<dbReference type="InterPro" id="IPR012337">
    <property type="entry name" value="RNaseH-like_sf"/>
</dbReference>
<evidence type="ECO:0000259" key="18">
    <source>
        <dbReference type="PROSITE" id="PS50158"/>
    </source>
</evidence>
<evidence type="ECO:0000256" key="12">
    <source>
        <dbReference type="ARBA" id="ARBA00022932"/>
    </source>
</evidence>
<dbReference type="Pfam" id="PF17921">
    <property type="entry name" value="Integrase_H2C2"/>
    <property type="match status" value="1"/>
</dbReference>
<dbReference type="Gene3D" id="3.30.70.270">
    <property type="match status" value="1"/>
</dbReference>
<keyword evidence="13" id="KW-0238">DNA-binding</keyword>
<feature type="domain" description="CCHC-type" evidence="18">
    <location>
        <begin position="1196"/>
        <end position="1211"/>
    </location>
</feature>
<dbReference type="GO" id="GO:0003887">
    <property type="term" value="F:DNA-directed DNA polymerase activity"/>
    <property type="evidence" value="ECO:0007669"/>
    <property type="project" value="UniProtKB-KW"/>
</dbReference>
<keyword evidence="3" id="KW-0548">Nucleotidyltransferase</keyword>
<evidence type="ECO:0000259" key="19">
    <source>
        <dbReference type="PROSITE" id="PS50994"/>
    </source>
</evidence>
<dbReference type="CDD" id="cd09272">
    <property type="entry name" value="RNase_HI_RT_Ty1"/>
    <property type="match status" value="1"/>
</dbReference>
<dbReference type="SUPFAM" id="SSF50630">
    <property type="entry name" value="Acid proteases"/>
    <property type="match status" value="1"/>
</dbReference>
<dbReference type="InterPro" id="IPR001878">
    <property type="entry name" value="Znf_CCHC"/>
</dbReference>
<keyword evidence="10" id="KW-0229">DNA integration</keyword>
<keyword evidence="9" id="KW-0460">Magnesium</keyword>
<dbReference type="GO" id="GO:0003677">
    <property type="term" value="F:DNA binding"/>
    <property type="evidence" value="ECO:0007669"/>
    <property type="project" value="UniProtKB-KW"/>
</dbReference>
<dbReference type="CDD" id="cd00303">
    <property type="entry name" value="retropepsin_like"/>
    <property type="match status" value="2"/>
</dbReference>
<keyword evidence="7" id="KW-0255">Endonuclease</keyword>
<keyword evidence="4" id="KW-0540">Nuclease</keyword>
<reference evidence="20" key="1">
    <citation type="journal article" date="2019" name="Sci. Rep.">
        <title>Draft genome of Tanacetum cinerariifolium, the natural source of mosquito coil.</title>
        <authorList>
            <person name="Yamashiro T."/>
            <person name="Shiraishi A."/>
            <person name="Satake H."/>
            <person name="Nakayama K."/>
        </authorList>
    </citation>
    <scope>NUCLEOTIDE SEQUENCE</scope>
</reference>
<keyword evidence="12" id="KW-0239">DNA-directed DNA polymerase</keyword>
<evidence type="ECO:0000256" key="14">
    <source>
        <dbReference type="ARBA" id="ARBA00023172"/>
    </source>
</evidence>
<dbReference type="InterPro" id="IPR043502">
    <property type="entry name" value="DNA/RNA_pol_sf"/>
</dbReference>
<evidence type="ECO:0000256" key="3">
    <source>
        <dbReference type="ARBA" id="ARBA00022695"/>
    </source>
</evidence>
<dbReference type="SMART" id="SM00343">
    <property type="entry name" value="ZnF_C2HC"/>
    <property type="match status" value="1"/>
</dbReference>
<keyword evidence="2" id="KW-0808">Transferase</keyword>
<evidence type="ECO:0000256" key="17">
    <source>
        <dbReference type="SAM" id="MobiDB-lite"/>
    </source>
</evidence>
<keyword evidence="15" id="KW-0511">Multifunctional enzyme</keyword>
<dbReference type="PANTHER" id="PTHR37984:SF5">
    <property type="entry name" value="PROTEIN NYNRIN-LIKE"/>
    <property type="match status" value="1"/>
</dbReference>
<keyword evidence="8" id="KW-0378">Hydrolase</keyword>
<dbReference type="GO" id="GO:0006310">
    <property type="term" value="P:DNA recombination"/>
    <property type="evidence" value="ECO:0007669"/>
    <property type="project" value="UniProtKB-KW"/>
</dbReference>
<keyword evidence="16" id="KW-0863">Zinc-finger</keyword>
<sequence>MDYIKLLELDRKPASTPIYTKKPLLRDPDGEDVDVHTYRSIIGLLMYLTSSRPDIIFAVCACAHFQVTLKVSHLHAVKRIFKYLKGKPHLGLWYPKDSPFNLVAYSDSDYAGTSLDRKSTTEGCQFLGCRLISWQSKKKTVVATSTTEAEYVAAEKDSLGRNTFVEGMIMAPQDGEGAAKVNVDDVPAVGVNAADNVDDVPAANAEPSIPSPLPTTQSPPPQEQEQPSTLQIAQALEITMLKQRVKKLEMRNKLKVSKLRRLKKVGIAQRVETSNDTIMDDGRPAESQAEIYQIDLEHADKVLSIVHATRSSSRLVSSHSSNPTPSTNPNPKGRNRRRSKQRIVEFNLDELCPPIITMADQRTMAQLLQAPTEGYEDAIVVPAITADNFELKHGLLTLVQNKQFFGHDKEDPHAHIRYFNKTTSTMKFLNVPNTFKDLLRAYPHHGFSELHQLDTFYNALNSKDQESLNSAAGGNFLDKMPRKCLAVIESKSKVCYSHNKPVVAKVIMNTSTSGISPDVAELKDMVKALLLDKKSQNQPLATMKVVNESFNYNQGNTSYRPSMMSNQIRPPGFPAIPNNQNVQLNQKNNQNHFNQNQNRGNNFNHGHVYEPPVFQPPAYQAPTYQAPAPQTQVPLLRARVLFLATPLITREVVENEPEATKDTVTPTNNGSTEDVQPLMVQTETSKIQISKPVSEPVIALVNAPKPNLKSSISYPSKRNDERNRDPSKFLIPCDFPEMDECLALADLGASINLMPLSVWKRLFLPELTPTCMTLELADRSISQPIGVAEDVYVKVGKFHFPADFVVVDFDADPRVPQILERSFLKTIRALIDVFEGELTLLVGKEAITFNLDQTSRYSANYNDNSINRIDVNKMACEEYSKEVLRFSDVITSGNPTPCYNPIVSTTSLTLTPFENNDFLLEEVDAFLAREDDPTSLKELKIYEAKSNKSSIDEPLEVELNDLPPHLEYVFLEGNDKLPVIIVKDLSVEEKTALITVLKSHKQAISWKLSDIKGINHEFCTHKILMEDDFEPAVLLLQEFTFKVIDTKGAKNLAADHLSRLENPHQNVLDPKDINESFPLETLNLVSTRGNSSTTWGAKDWYQELKVIENKIGGQILDNNNGWLEEDLEEEPEEEENEDMVNDEKDDAEVINPYEEADPHNRPPPTSDEETEFAPPVAIAKSVHLARCAAVKPNIVCYRCKERGHKSFECSKKADRRGGNVQGQAYVIRDAEHNQGPNVVTGTFLLNNCYTTMLFDSGADKSFVDIKFSHLIDINPVKLNSSYEVELADGKVVSTNSVFRGCTLNLLDHLFDIDLMPIELGTFDVIVGMDWLVERNALIVFSKKEVHVPYRNKTLVVKSDSGVSRLMVISCIKARKYIERGSQLFIAQVMEKEPTKKQLQDVPVICNFPEVFLDDLPGLPPPQQVEFKIELIPDAAPVARASYLLSPSKLKELSDQLKELSEKDLQARVLHLGELRCYIPITAFRTTYGHFEFKVMPFGLTNAPANKEDHKEHLKTILALLKNEKLYAKFSKCDFWLESVHFLGHVIESNGVHVDPAKVEAIRNWSAPTTPTEKNKKYELGMEEKEAFQTLKQKLCSASILALPEGTKNFIVYCDASLKGFGTVLMQKEKKELNMRQRRWIELLSDYDCEIRYHPSKVNVVADALSRKDREPLRVRSLVMMVHTNLPEKILEAQTEAMNEENMKAKNQGIRDIIMHESHKSKYSIHPGSGKMYQDLKKLYWWPNMKADITTFVSKCLICAKDTLQKALGNQLNLSTAYHLETDGQSERTIQTLEDMLRACVINFDNSWDRHLPLVEFSYNNSYHASIKATPFEALYWRKCRSPVCWHEVGDSQLTSPELIRETTEKIVQIKNQLLTARSRQKSYADVRCKPIEFEVGDMVMLKVSPWKGVIRFRKRGKLSRWYIGPFEIIERIGPVAYKLELSKKLHGIHNIFHVSNLEKCMADENLVIPLEEVQLDDKYHFIEEPVEIMDRGVKQLKQSRNPIVKV</sequence>
<feature type="region of interest" description="Disordered" evidence="17">
    <location>
        <begin position="200"/>
        <end position="228"/>
    </location>
</feature>
<protein>
    <submittedName>
        <fullName evidence="20">Putative reverse transcriptase domain-containing protein</fullName>
    </submittedName>
</protein>
<dbReference type="InterPro" id="IPR056924">
    <property type="entry name" value="SH3_Tf2-1"/>
</dbReference>
<dbReference type="PROSITE" id="PS50994">
    <property type="entry name" value="INTEGRASE"/>
    <property type="match status" value="1"/>
</dbReference>
<evidence type="ECO:0000256" key="16">
    <source>
        <dbReference type="PROSITE-ProRule" id="PRU00047"/>
    </source>
</evidence>
<dbReference type="Pfam" id="PF08284">
    <property type="entry name" value="RVP_2"/>
    <property type="match status" value="1"/>
</dbReference>
<evidence type="ECO:0000256" key="9">
    <source>
        <dbReference type="ARBA" id="ARBA00022842"/>
    </source>
</evidence>
<dbReference type="PROSITE" id="PS50158">
    <property type="entry name" value="ZF_CCHC"/>
    <property type="match status" value="1"/>
</dbReference>
<dbReference type="Pfam" id="PF17919">
    <property type="entry name" value="RT_RNaseH_2"/>
    <property type="match status" value="1"/>
</dbReference>
<keyword evidence="11 20" id="KW-0695">RNA-directed DNA polymerase</keyword>
<dbReference type="GO" id="GO:0006508">
    <property type="term" value="P:proteolysis"/>
    <property type="evidence" value="ECO:0007669"/>
    <property type="project" value="UniProtKB-KW"/>
</dbReference>
<dbReference type="InterPro" id="IPR036397">
    <property type="entry name" value="RNaseH_sf"/>
</dbReference>
<dbReference type="SUPFAM" id="SSF56672">
    <property type="entry name" value="DNA/RNA polymerases"/>
    <property type="match status" value="1"/>
</dbReference>
<dbReference type="InterPro" id="IPR021109">
    <property type="entry name" value="Peptidase_aspartic_dom_sf"/>
</dbReference>
<organism evidence="20">
    <name type="scientific">Tanacetum cinerariifolium</name>
    <name type="common">Dalmatian daisy</name>
    <name type="synonym">Chrysanthemum cinerariifolium</name>
    <dbReference type="NCBI Taxonomy" id="118510"/>
    <lineage>
        <taxon>Eukaryota</taxon>
        <taxon>Viridiplantae</taxon>
        <taxon>Streptophyta</taxon>
        <taxon>Embryophyta</taxon>
        <taxon>Tracheophyta</taxon>
        <taxon>Spermatophyta</taxon>
        <taxon>Magnoliopsida</taxon>
        <taxon>eudicotyledons</taxon>
        <taxon>Gunneridae</taxon>
        <taxon>Pentapetalae</taxon>
        <taxon>asterids</taxon>
        <taxon>campanulids</taxon>
        <taxon>Asterales</taxon>
        <taxon>Asteraceae</taxon>
        <taxon>Asteroideae</taxon>
        <taxon>Anthemideae</taxon>
        <taxon>Anthemidinae</taxon>
        <taxon>Tanacetum</taxon>
    </lineage>
</organism>
<evidence type="ECO:0000256" key="1">
    <source>
        <dbReference type="ARBA" id="ARBA00022670"/>
    </source>
</evidence>
<keyword evidence="5" id="KW-0479">Metal-binding</keyword>
<proteinExistence type="predicted"/>
<evidence type="ECO:0000256" key="6">
    <source>
        <dbReference type="ARBA" id="ARBA00022750"/>
    </source>
</evidence>
<gene>
    <name evidence="20" type="ORF">Tci_056248</name>
</gene>
<comment type="caution">
    <text evidence="20">The sequence shown here is derived from an EMBL/GenBank/DDBJ whole genome shotgun (WGS) entry which is preliminary data.</text>
</comment>
<dbReference type="InterPro" id="IPR041588">
    <property type="entry name" value="Integrase_H2C2"/>
</dbReference>
<feature type="compositionally biased region" description="Low complexity" evidence="17">
    <location>
        <begin position="312"/>
        <end position="331"/>
    </location>
</feature>
<accession>A0A6L2NDZ1</accession>
<dbReference type="EMBL" id="BKCJ010008856">
    <property type="protein sequence ID" value="GEU84270.1"/>
    <property type="molecule type" value="Genomic_DNA"/>
</dbReference>
<keyword evidence="14" id="KW-0233">DNA recombination</keyword>
<keyword evidence="16" id="KW-0862">Zinc</keyword>
<dbReference type="InterPro" id="IPR050951">
    <property type="entry name" value="Retrovirus_Pol_polyprotein"/>
</dbReference>
<evidence type="ECO:0000256" key="2">
    <source>
        <dbReference type="ARBA" id="ARBA00022679"/>
    </source>
</evidence>
<dbReference type="SUPFAM" id="SSF53098">
    <property type="entry name" value="Ribonuclease H-like"/>
    <property type="match status" value="1"/>
</dbReference>
<evidence type="ECO:0000256" key="10">
    <source>
        <dbReference type="ARBA" id="ARBA00022908"/>
    </source>
</evidence>
<evidence type="ECO:0000313" key="20">
    <source>
        <dbReference type="EMBL" id="GEU84270.1"/>
    </source>
</evidence>
<dbReference type="GO" id="GO:0004519">
    <property type="term" value="F:endonuclease activity"/>
    <property type="evidence" value="ECO:0007669"/>
    <property type="project" value="UniProtKB-KW"/>
</dbReference>
<feature type="domain" description="Integrase catalytic" evidence="19">
    <location>
        <begin position="1650"/>
        <end position="1838"/>
    </location>
</feature>
<evidence type="ECO:0000256" key="11">
    <source>
        <dbReference type="ARBA" id="ARBA00022918"/>
    </source>
</evidence>
<keyword evidence="6" id="KW-0064">Aspartyl protease</keyword>
<name>A0A6L2NDZ1_TANCI</name>
<dbReference type="PANTHER" id="PTHR37984">
    <property type="entry name" value="PROTEIN CBG26694"/>
    <property type="match status" value="1"/>
</dbReference>
<evidence type="ECO:0000256" key="5">
    <source>
        <dbReference type="ARBA" id="ARBA00022723"/>
    </source>
</evidence>
<dbReference type="Pfam" id="PF24626">
    <property type="entry name" value="SH3_Tf2-1"/>
    <property type="match status" value="1"/>
</dbReference>
<dbReference type="InterPro" id="IPR043128">
    <property type="entry name" value="Rev_trsase/Diguanyl_cyclase"/>
</dbReference>
<evidence type="ECO:0000256" key="4">
    <source>
        <dbReference type="ARBA" id="ARBA00022722"/>
    </source>
</evidence>
<evidence type="ECO:0000256" key="15">
    <source>
        <dbReference type="ARBA" id="ARBA00023268"/>
    </source>
</evidence>
<dbReference type="InterPro" id="IPR001584">
    <property type="entry name" value="Integrase_cat-core"/>
</dbReference>
<dbReference type="Gene3D" id="3.30.420.10">
    <property type="entry name" value="Ribonuclease H-like superfamily/Ribonuclease H"/>
    <property type="match status" value="1"/>
</dbReference>
<feature type="region of interest" description="Disordered" evidence="17">
    <location>
        <begin position="312"/>
        <end position="338"/>
    </location>
</feature>
<dbReference type="GO" id="GO:0004190">
    <property type="term" value="F:aspartic-type endopeptidase activity"/>
    <property type="evidence" value="ECO:0007669"/>
    <property type="project" value="UniProtKB-KW"/>
</dbReference>
<dbReference type="GO" id="GO:0015074">
    <property type="term" value="P:DNA integration"/>
    <property type="evidence" value="ECO:0007669"/>
    <property type="project" value="UniProtKB-KW"/>
</dbReference>
<evidence type="ECO:0000256" key="13">
    <source>
        <dbReference type="ARBA" id="ARBA00023125"/>
    </source>
</evidence>
<dbReference type="Gene3D" id="3.10.10.10">
    <property type="entry name" value="HIV Type 1 Reverse Transcriptase, subunit A, domain 1"/>
    <property type="match status" value="1"/>
</dbReference>
<evidence type="ECO:0000256" key="8">
    <source>
        <dbReference type="ARBA" id="ARBA00022801"/>
    </source>
</evidence>
<evidence type="ECO:0000256" key="7">
    <source>
        <dbReference type="ARBA" id="ARBA00022759"/>
    </source>
</evidence>